<evidence type="ECO:0000256" key="6">
    <source>
        <dbReference type="RuleBase" id="RU000382"/>
    </source>
</evidence>
<evidence type="ECO:0000256" key="5">
    <source>
        <dbReference type="ARBA" id="ARBA00023239"/>
    </source>
</evidence>
<dbReference type="Gene3D" id="1.20.1340.10">
    <property type="entry name" value="dopa decarboxylase, N-terminal domain"/>
    <property type="match status" value="1"/>
</dbReference>
<dbReference type="Gene3D" id="3.90.1150.10">
    <property type="entry name" value="Aspartate Aminotransferase, domain 1"/>
    <property type="match status" value="1"/>
</dbReference>
<dbReference type="Gene3D" id="3.40.640.10">
    <property type="entry name" value="Type I PLP-dependent aspartate aminotransferase-like (Major domain)"/>
    <property type="match status" value="1"/>
</dbReference>
<evidence type="ECO:0000313" key="8">
    <source>
        <dbReference type="Proteomes" id="UP000242287"/>
    </source>
</evidence>
<dbReference type="InterPro" id="IPR002129">
    <property type="entry name" value="PyrdxlP-dep_de-COase"/>
</dbReference>
<dbReference type="GO" id="GO:0016831">
    <property type="term" value="F:carboxy-lyase activity"/>
    <property type="evidence" value="ECO:0007669"/>
    <property type="project" value="UniProtKB-KW"/>
</dbReference>
<evidence type="ECO:0008006" key="9">
    <source>
        <dbReference type="Google" id="ProtNLM"/>
    </source>
</evidence>
<dbReference type="GO" id="GO:0005737">
    <property type="term" value="C:cytoplasm"/>
    <property type="evidence" value="ECO:0007669"/>
    <property type="project" value="TreeGrafter"/>
</dbReference>
<gene>
    <name evidence="7" type="ORF">AMATHDRAFT_77544</name>
</gene>
<dbReference type="SUPFAM" id="SSF53383">
    <property type="entry name" value="PLP-dependent transferases"/>
    <property type="match status" value="1"/>
</dbReference>
<evidence type="ECO:0000256" key="3">
    <source>
        <dbReference type="ARBA" id="ARBA00022793"/>
    </source>
</evidence>
<protein>
    <recommendedName>
        <fullName evidence="9">Pyridoxal phosphate-dependent transferase</fullName>
    </recommendedName>
</protein>
<dbReference type="EMBL" id="KZ302164">
    <property type="protein sequence ID" value="PFH46719.1"/>
    <property type="molecule type" value="Genomic_DNA"/>
</dbReference>
<dbReference type="GO" id="GO:0030170">
    <property type="term" value="F:pyridoxal phosphate binding"/>
    <property type="evidence" value="ECO:0007669"/>
    <property type="project" value="InterPro"/>
</dbReference>
<dbReference type="STRING" id="703135.A0A2A9N8K3"/>
<evidence type="ECO:0000256" key="1">
    <source>
        <dbReference type="ARBA" id="ARBA00001933"/>
    </source>
</evidence>
<sequence>MHTEQFRKAIDRICDHYAALQEKPVIPKVEPGEDFQVISDDYQKHIIPGLTNWQHPSFSAFFPAACTFEGILADLYATSVCNPVFNWASSPACTELEVLLLGLSPACGIHQVLEVVPYRLFIYISPNMWMVLTLSTDYSFRFLHGHGCCRPRAKNEDLIIYTTTQIHSLGLESGRVLGLNVRAIEVKAEDKFALRGAALRSALEEDIKLGHHPFFFSDTSSGAIDKIPEIAQVVKDYPLLWVHVDAAWAGVTLCCPEYREMCYLNDINAIAMSFATNFHKVCLVRFMQLLCSGKLHLSLGRRFRSIKLWFVLRSFGAEAFRSFIRRVIDLNERFANLVAMSETLEIMTPPLPCILNGVVCIRLAVGSLFTVENHIDNALKILEEEGAIAIREWEEAK</sequence>
<name>A0A2A9N8K3_9AGAR</name>
<keyword evidence="8" id="KW-1185">Reference proteome</keyword>
<keyword evidence="3" id="KW-0210">Decarboxylase</keyword>
<dbReference type="InterPro" id="IPR010977">
    <property type="entry name" value="Aromatic_deC"/>
</dbReference>
<dbReference type="OrthoDB" id="639767at2759"/>
<dbReference type="AlphaFoldDB" id="A0A2A9N8K3"/>
<dbReference type="InterPro" id="IPR015421">
    <property type="entry name" value="PyrdxlP-dep_Trfase_major"/>
</dbReference>
<keyword evidence="4 6" id="KW-0663">Pyridoxal phosphate</keyword>
<organism evidence="7 8">
    <name type="scientific">Amanita thiersii Skay4041</name>
    <dbReference type="NCBI Taxonomy" id="703135"/>
    <lineage>
        <taxon>Eukaryota</taxon>
        <taxon>Fungi</taxon>
        <taxon>Dikarya</taxon>
        <taxon>Basidiomycota</taxon>
        <taxon>Agaricomycotina</taxon>
        <taxon>Agaricomycetes</taxon>
        <taxon>Agaricomycetidae</taxon>
        <taxon>Agaricales</taxon>
        <taxon>Pluteineae</taxon>
        <taxon>Amanitaceae</taxon>
        <taxon>Amanita</taxon>
    </lineage>
</organism>
<accession>A0A2A9N8K3</accession>
<dbReference type="Proteomes" id="UP000242287">
    <property type="component" value="Unassembled WGS sequence"/>
</dbReference>
<dbReference type="InterPro" id="IPR015422">
    <property type="entry name" value="PyrdxlP-dep_Trfase_small"/>
</dbReference>
<evidence type="ECO:0000256" key="2">
    <source>
        <dbReference type="ARBA" id="ARBA00009533"/>
    </source>
</evidence>
<dbReference type="PANTHER" id="PTHR11999:SF70">
    <property type="entry name" value="MIP05841P"/>
    <property type="match status" value="1"/>
</dbReference>
<comment type="similarity">
    <text evidence="2 6">Belongs to the group II decarboxylase family.</text>
</comment>
<evidence type="ECO:0000313" key="7">
    <source>
        <dbReference type="EMBL" id="PFH46719.1"/>
    </source>
</evidence>
<dbReference type="GO" id="GO:0019752">
    <property type="term" value="P:carboxylic acid metabolic process"/>
    <property type="evidence" value="ECO:0007669"/>
    <property type="project" value="InterPro"/>
</dbReference>
<evidence type="ECO:0000256" key="4">
    <source>
        <dbReference type="ARBA" id="ARBA00022898"/>
    </source>
</evidence>
<comment type="cofactor">
    <cofactor evidence="1 6">
        <name>pyridoxal 5'-phosphate</name>
        <dbReference type="ChEBI" id="CHEBI:597326"/>
    </cofactor>
</comment>
<keyword evidence="5 6" id="KW-0456">Lyase</keyword>
<dbReference type="Pfam" id="PF00282">
    <property type="entry name" value="Pyridoxal_deC"/>
    <property type="match status" value="3"/>
</dbReference>
<proteinExistence type="inferred from homology"/>
<reference evidence="7 8" key="1">
    <citation type="submission" date="2014-02" db="EMBL/GenBank/DDBJ databases">
        <title>Transposable element dynamics among asymbiotic and ectomycorrhizal Amanita fungi.</title>
        <authorList>
            <consortium name="DOE Joint Genome Institute"/>
            <person name="Hess J."/>
            <person name="Skrede I."/>
            <person name="Wolfe B."/>
            <person name="LaButti K."/>
            <person name="Ohm R.A."/>
            <person name="Grigoriev I.V."/>
            <person name="Pringle A."/>
        </authorList>
    </citation>
    <scope>NUCLEOTIDE SEQUENCE [LARGE SCALE GENOMIC DNA]</scope>
    <source>
        <strain evidence="7 8">SKay4041</strain>
    </source>
</reference>
<dbReference type="InterPro" id="IPR015424">
    <property type="entry name" value="PyrdxlP-dep_Trfase"/>
</dbReference>
<dbReference type="PANTHER" id="PTHR11999">
    <property type="entry name" value="GROUP II PYRIDOXAL-5-PHOSPHATE DECARBOXYLASE"/>
    <property type="match status" value="1"/>
</dbReference>